<keyword evidence="2" id="KW-0963">Cytoplasm</keyword>
<name>B6HSI9_PENRW</name>
<dbReference type="InterPro" id="IPR000195">
    <property type="entry name" value="Rab-GAP-TBC_dom"/>
</dbReference>
<evidence type="ECO:0000256" key="3">
    <source>
        <dbReference type="ARBA" id="ARBA00023212"/>
    </source>
</evidence>
<dbReference type="OrthoDB" id="10263206at2759"/>
<dbReference type="VEuPathDB" id="FungiDB:PCH_Pc22g25510"/>
<reference evidence="8 9" key="1">
    <citation type="journal article" date="2008" name="Nat. Biotechnol.">
        <title>Genome sequencing and analysis of the filamentous fungus Penicillium chrysogenum.</title>
        <authorList>
            <person name="van den Berg M.A."/>
            <person name="Albang R."/>
            <person name="Albermann K."/>
            <person name="Badger J.H."/>
            <person name="Daran J.-M."/>
            <person name="Driessen A.J.M."/>
            <person name="Garcia-Estrada C."/>
            <person name="Fedorova N.D."/>
            <person name="Harris D.M."/>
            <person name="Heijne W.H.M."/>
            <person name="Joardar V.S."/>
            <person name="Kiel J.A.K.W."/>
            <person name="Kovalchuk A."/>
            <person name="Martin J.F."/>
            <person name="Nierman W.C."/>
            <person name="Nijland J.G."/>
            <person name="Pronk J.T."/>
            <person name="Roubos J.A."/>
            <person name="van der Klei I.J."/>
            <person name="van Peij N.N.M.E."/>
            <person name="Veenhuis M."/>
            <person name="von Doehren H."/>
            <person name="Wagner C."/>
            <person name="Wortman J.R."/>
            <person name="Bovenberg R.A.L."/>
        </authorList>
    </citation>
    <scope>NUCLEOTIDE SEQUENCE [LARGE SCALE GENOMIC DNA]</scope>
    <source>
        <strain evidence="9">ATCC 28089 / DSM 1075 / NRRL 1951 / Wisconsin 54-1255</strain>
    </source>
</reference>
<feature type="domain" description="Rab-GAP TBC" evidence="7">
    <location>
        <begin position="124"/>
        <end position="321"/>
    </location>
</feature>
<evidence type="ECO:0000256" key="6">
    <source>
        <dbReference type="SAM" id="MobiDB-lite"/>
    </source>
</evidence>
<dbReference type="GO" id="GO:0031030">
    <property type="term" value="P:negative regulation of septation initiation signaling"/>
    <property type="evidence" value="ECO:0007669"/>
    <property type="project" value="TreeGrafter"/>
</dbReference>
<dbReference type="Proteomes" id="UP000000724">
    <property type="component" value="Contig Pc00c22"/>
</dbReference>
<dbReference type="SUPFAM" id="SSF47923">
    <property type="entry name" value="Ypt/Rab-GAP domain of gyp1p"/>
    <property type="match status" value="2"/>
</dbReference>
<evidence type="ECO:0000256" key="2">
    <source>
        <dbReference type="ARBA" id="ARBA00022490"/>
    </source>
</evidence>
<evidence type="ECO:0000259" key="7">
    <source>
        <dbReference type="PROSITE" id="PS50086"/>
    </source>
</evidence>
<dbReference type="FunFam" id="1.10.472.80:FF:000026">
    <property type="entry name" value="Mitotic check point protein (Bub2)"/>
    <property type="match status" value="1"/>
</dbReference>
<evidence type="ECO:0000256" key="4">
    <source>
        <dbReference type="ARBA" id="ARBA00023306"/>
    </source>
</evidence>
<dbReference type="GO" id="GO:0005096">
    <property type="term" value="F:GTPase activator activity"/>
    <property type="evidence" value="ECO:0007669"/>
    <property type="project" value="TreeGrafter"/>
</dbReference>
<dbReference type="AlphaFoldDB" id="B6HSI9"/>
<dbReference type="HOGENOM" id="CLU_029367_3_0_1"/>
<accession>B6HSI9</accession>
<dbReference type="Gene3D" id="1.10.8.270">
    <property type="entry name" value="putative rabgap domain of human tbc1 domain family member 14 like domains"/>
    <property type="match status" value="1"/>
</dbReference>
<dbReference type="STRING" id="500485.B6HSI9"/>
<dbReference type="SMART" id="SM00164">
    <property type="entry name" value="TBC"/>
    <property type="match status" value="1"/>
</dbReference>
<dbReference type="Gene3D" id="1.10.472.80">
    <property type="entry name" value="Ypt/Rab-GAP domain of gyp1p, domain 3"/>
    <property type="match status" value="1"/>
</dbReference>
<comment type="similarity">
    <text evidence="5">Belongs to the BUB2 family.</text>
</comment>
<evidence type="ECO:0000256" key="5">
    <source>
        <dbReference type="ARBA" id="ARBA00061049"/>
    </source>
</evidence>
<evidence type="ECO:0000256" key="1">
    <source>
        <dbReference type="ARBA" id="ARBA00004245"/>
    </source>
</evidence>
<evidence type="ECO:0000313" key="9">
    <source>
        <dbReference type="Proteomes" id="UP000000724"/>
    </source>
</evidence>
<keyword evidence="3" id="KW-0206">Cytoskeleton</keyword>
<sequence length="385" mass="42901">MRTLRKIQSHQVLSTSSALIAQTQASRQAGSHEADQSAATPGAATRARAHRRARSNSDAASREAAATPPANQRRPARKTGSGIGVKRSLLENLLRDGPQSSNPHEGLRELKYLVLSSRVDADGDGMSPYRIYLWLVLLNVPPMPTDDYLALIHRGRSPAYAKIRNDTFRTLATDPLFKRRVTEASLIRLLNAVAWKLHDSRPKPRSRPTTSDSAMYVQGMNVLCAPFLYAARSEVEAFALFHYFVTRECPGYIRGAMDGVHKGLRLVDRCLEVVEPKLAAYLFSKGMHAELYAFPSVLTLCACTPPLPEVLHLWDFLFAYGPHLNILCIVAQLIRMRDLIFESPSPNKILRSFPPLDAKEIIALTVLLVRKIPEDLYAEMISHAK</sequence>
<dbReference type="Pfam" id="PF00566">
    <property type="entry name" value="RabGAP-TBC"/>
    <property type="match status" value="1"/>
</dbReference>
<keyword evidence="4" id="KW-0131">Cell cycle</keyword>
<evidence type="ECO:0000313" key="8">
    <source>
        <dbReference type="EMBL" id="CAP99839.1"/>
    </source>
</evidence>
<dbReference type="GO" id="GO:1990334">
    <property type="term" value="C:Bfa1-Bub2 complex"/>
    <property type="evidence" value="ECO:0007669"/>
    <property type="project" value="UniProtKB-ARBA"/>
</dbReference>
<dbReference type="eggNOG" id="KOG2058">
    <property type="taxonomic scope" value="Eukaryota"/>
</dbReference>
<dbReference type="FunFam" id="1.10.8.270:FF:000035">
    <property type="entry name" value="Cell cycle arrest protein BUB2"/>
    <property type="match status" value="1"/>
</dbReference>
<dbReference type="EMBL" id="AM920437">
    <property type="protein sequence ID" value="CAP99839.1"/>
    <property type="molecule type" value="Genomic_DNA"/>
</dbReference>
<feature type="region of interest" description="Disordered" evidence="6">
    <location>
        <begin position="23"/>
        <end position="82"/>
    </location>
</feature>
<dbReference type="InterPro" id="IPR035969">
    <property type="entry name" value="Rab-GAP_TBC_sf"/>
</dbReference>
<keyword evidence="9" id="KW-1185">Reference proteome</keyword>
<organism evidence="8 9">
    <name type="scientific">Penicillium rubens (strain ATCC 28089 / DSM 1075 / NRRL 1951 / Wisconsin 54-1255)</name>
    <name type="common">Penicillium chrysogenum</name>
    <dbReference type="NCBI Taxonomy" id="500485"/>
    <lineage>
        <taxon>Eukaryota</taxon>
        <taxon>Fungi</taxon>
        <taxon>Dikarya</taxon>
        <taxon>Ascomycota</taxon>
        <taxon>Pezizomycotina</taxon>
        <taxon>Eurotiomycetes</taxon>
        <taxon>Eurotiomycetidae</taxon>
        <taxon>Eurotiales</taxon>
        <taxon>Aspergillaceae</taxon>
        <taxon>Penicillium</taxon>
        <taxon>Penicillium chrysogenum species complex</taxon>
    </lineage>
</organism>
<comment type="subcellular location">
    <subcellularLocation>
        <location evidence="1">Cytoplasm</location>
        <location evidence="1">Cytoskeleton</location>
    </subcellularLocation>
</comment>
<dbReference type="PANTHER" id="PTHR22957">
    <property type="entry name" value="TBC1 DOMAIN FAMILY MEMBER GTPASE-ACTIVATING PROTEIN"/>
    <property type="match status" value="1"/>
</dbReference>
<feature type="compositionally biased region" description="Low complexity" evidence="6">
    <location>
        <begin position="56"/>
        <end position="70"/>
    </location>
</feature>
<dbReference type="PROSITE" id="PS50086">
    <property type="entry name" value="TBC_RABGAP"/>
    <property type="match status" value="1"/>
</dbReference>
<dbReference type="BioCyc" id="PCHR:PC22G25510-MONOMER"/>
<dbReference type="PANTHER" id="PTHR22957:SF263">
    <property type="entry name" value="MITOTIC CHECK POINT PROTEIN BUB2"/>
    <property type="match status" value="1"/>
</dbReference>
<protein>
    <submittedName>
        <fullName evidence="8">Pc22g25510 protein</fullName>
    </submittedName>
</protein>
<dbReference type="GO" id="GO:0044732">
    <property type="term" value="C:mitotic spindle pole body"/>
    <property type="evidence" value="ECO:0007669"/>
    <property type="project" value="TreeGrafter"/>
</dbReference>
<dbReference type="OMA" id="MEGVHKG"/>
<gene>
    <name evidence="8" type="ORF">Pc22g25510</name>
    <name evidence="8" type="ORF">PCH_Pc22g25510</name>
</gene>
<proteinExistence type="inferred from homology"/>